<dbReference type="InterPro" id="IPR013785">
    <property type="entry name" value="Aldolase_TIM"/>
</dbReference>
<organism evidence="9 10">
    <name type="scientific">Aliarcobacter cryaerophilus</name>
    <dbReference type="NCBI Taxonomy" id="28198"/>
    <lineage>
        <taxon>Bacteria</taxon>
        <taxon>Pseudomonadati</taxon>
        <taxon>Campylobacterota</taxon>
        <taxon>Epsilonproteobacteria</taxon>
        <taxon>Campylobacterales</taxon>
        <taxon>Arcobacteraceae</taxon>
        <taxon>Aliarcobacter</taxon>
    </lineage>
</organism>
<dbReference type="RefSeq" id="WP_263514605.1">
    <property type="nucleotide sequence ID" value="NZ_CP099556.1"/>
</dbReference>
<dbReference type="Proteomes" id="UP001164100">
    <property type="component" value="Chromosome"/>
</dbReference>
<dbReference type="AlphaFoldDB" id="A0AA46S297"/>
<dbReference type="SUPFAM" id="SSF51569">
    <property type="entry name" value="Aldolase"/>
    <property type="match status" value="1"/>
</dbReference>
<evidence type="ECO:0000256" key="2">
    <source>
        <dbReference type="ARBA" id="ARBA00022723"/>
    </source>
</evidence>
<dbReference type="Gene3D" id="1.10.8.60">
    <property type="match status" value="1"/>
</dbReference>
<evidence type="ECO:0000256" key="7">
    <source>
        <dbReference type="NCBIfam" id="TIGR03217"/>
    </source>
</evidence>
<feature type="site" description="Transition state stabilizer" evidence="6">
    <location>
        <position position="13"/>
    </location>
</feature>
<comment type="caution">
    <text evidence="6">Lacks conserved residue(s) required for the propagation of feature annotation.</text>
</comment>
<proteinExistence type="inferred from homology"/>
<feature type="binding site" evidence="6">
    <location>
        <position position="168"/>
    </location>
    <ligand>
        <name>substrate</name>
    </ligand>
</feature>
<dbReference type="EMBL" id="CP099556">
    <property type="protein sequence ID" value="UYF43478.1"/>
    <property type="molecule type" value="Genomic_DNA"/>
</dbReference>
<comment type="catalytic activity">
    <reaction evidence="6">
        <text>(S)-4-hydroxy-2-oxopentanoate = acetaldehyde + pyruvate</text>
        <dbReference type="Rhea" id="RHEA:22624"/>
        <dbReference type="ChEBI" id="CHEBI:15343"/>
        <dbReference type="ChEBI" id="CHEBI:15361"/>
        <dbReference type="ChEBI" id="CHEBI:73143"/>
        <dbReference type="EC" id="4.1.3.39"/>
    </reaction>
</comment>
<dbReference type="InterPro" id="IPR050073">
    <property type="entry name" value="2-IPM_HCS-like"/>
</dbReference>
<feature type="binding site" evidence="6">
    <location>
        <position position="197"/>
    </location>
    <ligand>
        <name>Mn(2+)</name>
        <dbReference type="ChEBI" id="CHEBI:29035"/>
    </ligand>
</feature>
<dbReference type="NCBIfam" id="NF006049">
    <property type="entry name" value="PRK08195.1"/>
    <property type="match status" value="1"/>
</dbReference>
<dbReference type="NCBIfam" id="TIGR03217">
    <property type="entry name" value="4OH_2_O_val_ald"/>
    <property type="match status" value="1"/>
</dbReference>
<feature type="domain" description="Pyruvate carboxyltransferase" evidence="8">
    <location>
        <begin position="5"/>
        <end position="256"/>
    </location>
</feature>
<dbReference type="PANTHER" id="PTHR10277">
    <property type="entry name" value="HOMOCITRATE SYNTHASE-RELATED"/>
    <property type="match status" value="1"/>
</dbReference>
<keyword evidence="3 6" id="KW-0058">Aromatic hydrocarbons catabolism</keyword>
<reference evidence="9" key="1">
    <citation type="journal article" date="2022" name="Front. Microbiol.">
        <title>Species classification and novel plasmid identifications in Arcobacter cryaerophilus and Arcobacter cryaerophilus-like organisms.</title>
        <authorList>
            <person name="Zhou G."/>
            <person name="Wang M."/>
            <person name="Wang H."/>
            <person name="Chen X."/>
            <person name="Gu Y."/>
            <person name="Shao Z."/>
            <person name="Zhang J."/>
            <person name="Zhang M."/>
        </authorList>
    </citation>
    <scope>NUCLEOTIDE SEQUENCE</scope>
    <source>
        <strain evidence="9">ICDCAC48</strain>
    </source>
</reference>
<evidence type="ECO:0000313" key="9">
    <source>
        <dbReference type="EMBL" id="UYF43478.1"/>
    </source>
</evidence>
<dbReference type="GO" id="GO:0003852">
    <property type="term" value="F:2-isopropylmalate synthase activity"/>
    <property type="evidence" value="ECO:0007669"/>
    <property type="project" value="TreeGrafter"/>
</dbReference>
<feature type="binding site" evidence="6">
    <location>
        <begin position="13"/>
        <end position="14"/>
    </location>
    <ligand>
        <name>substrate</name>
    </ligand>
</feature>
<evidence type="ECO:0000259" key="8">
    <source>
        <dbReference type="PROSITE" id="PS50991"/>
    </source>
</evidence>
<dbReference type="SUPFAM" id="SSF89000">
    <property type="entry name" value="post-HMGL domain-like"/>
    <property type="match status" value="1"/>
</dbReference>
<dbReference type="HAMAP" id="MF_01656">
    <property type="entry name" value="HOA"/>
    <property type="match status" value="1"/>
</dbReference>
<dbReference type="InterPro" id="IPR017629">
    <property type="entry name" value="4OH_2_O-val_aldolase"/>
</dbReference>
<evidence type="ECO:0000256" key="4">
    <source>
        <dbReference type="ARBA" id="ARBA00023211"/>
    </source>
</evidence>
<feature type="binding site" evidence="6">
    <location>
        <position position="195"/>
    </location>
    <ligand>
        <name>Mn(2+)</name>
        <dbReference type="ChEBI" id="CHEBI:29035"/>
    </ligand>
</feature>
<dbReference type="Pfam" id="PF00682">
    <property type="entry name" value="HMGL-like"/>
    <property type="match status" value="1"/>
</dbReference>
<dbReference type="InterPro" id="IPR012425">
    <property type="entry name" value="DmpG_comm"/>
</dbReference>
<feature type="binding site" evidence="6">
    <location>
        <position position="14"/>
    </location>
    <ligand>
        <name>Mn(2+)</name>
        <dbReference type="ChEBI" id="CHEBI:29035"/>
    </ligand>
</feature>
<keyword evidence="4 6" id="KW-0464">Manganese</keyword>
<dbReference type="InterPro" id="IPR000891">
    <property type="entry name" value="PYR_CT"/>
</dbReference>
<feature type="active site" description="Proton acceptor" evidence="6">
    <location>
        <position position="17"/>
    </location>
</feature>
<accession>A0AA46S297</accession>
<evidence type="ECO:0000256" key="1">
    <source>
        <dbReference type="ARBA" id="ARBA00008944"/>
    </source>
</evidence>
<dbReference type="PANTHER" id="PTHR10277:SF9">
    <property type="entry name" value="2-ISOPROPYLMALATE SYNTHASE 1, CHLOROPLASTIC-RELATED"/>
    <property type="match status" value="1"/>
</dbReference>
<dbReference type="InterPro" id="IPR035685">
    <property type="entry name" value="DRE_TIM_HOA"/>
</dbReference>
<dbReference type="EC" id="4.1.3.39" evidence="6 7"/>
<name>A0AA46S297_9BACT</name>
<dbReference type="GO" id="GO:0009098">
    <property type="term" value="P:L-leucine biosynthetic process"/>
    <property type="evidence" value="ECO:0007669"/>
    <property type="project" value="TreeGrafter"/>
</dbReference>
<gene>
    <name evidence="9" type="primary">dmpG</name>
    <name evidence="9" type="ORF">NGX11_00695</name>
</gene>
<keyword evidence="2 6" id="KW-0479">Metal-binding</keyword>
<dbReference type="PROSITE" id="PS50991">
    <property type="entry name" value="PYR_CT"/>
    <property type="match status" value="1"/>
</dbReference>
<evidence type="ECO:0000256" key="3">
    <source>
        <dbReference type="ARBA" id="ARBA00022797"/>
    </source>
</evidence>
<evidence type="ECO:0000256" key="6">
    <source>
        <dbReference type="HAMAP-Rule" id="MF_01656"/>
    </source>
</evidence>
<evidence type="ECO:0000256" key="5">
    <source>
        <dbReference type="ARBA" id="ARBA00023239"/>
    </source>
</evidence>
<comment type="similarity">
    <text evidence="1 6">Belongs to the 4-hydroxy-2-oxovalerate aldolase family.</text>
</comment>
<evidence type="ECO:0000313" key="10">
    <source>
        <dbReference type="Proteomes" id="UP001164100"/>
    </source>
</evidence>
<dbReference type="Gene3D" id="3.20.20.70">
    <property type="entry name" value="Aldolase class I"/>
    <property type="match status" value="1"/>
</dbReference>
<keyword evidence="5 6" id="KW-0456">Lyase</keyword>
<dbReference type="Pfam" id="PF07836">
    <property type="entry name" value="DmpG_comm"/>
    <property type="match status" value="1"/>
</dbReference>
<sequence length="337" mass="36366">MSKKVIIYDVSLRDGSHAISHQLTKEQISLYAKSAEEANLYAIEVGHGNGIGASSILVGESKLTDEIMLKTAKEQLCNTKLGIHIIPGCATINKDLKKAIECGVDIFRVASHCTEADVTQRHISFARENGKEAYGLLMSSHMTTPEILLEEAFKMQTYGAQAIVILDSSGSFLPSDVEKVVTLLSNNLSVPVGFHGHNNLSLSVYNSIVALQAGAQIIDASIKGFGAGAGNTPLEVLVGVLTKYNFDTGIDLYKVLDLADLAEEKLIEKPITISPLSIVGGLSSVFSAFSNQIKTVSREYNVDPRDVFFELGKEKVIGGQEDKIVEVAIKLSRRLGK</sequence>
<dbReference type="GO" id="GO:0008701">
    <property type="term" value="F:4-hydroxy-2-oxovalerate aldolase activity"/>
    <property type="evidence" value="ECO:0007669"/>
    <property type="project" value="UniProtKB-UniRule"/>
</dbReference>
<dbReference type="CDD" id="cd07943">
    <property type="entry name" value="DRE_TIM_HOA"/>
    <property type="match status" value="1"/>
</dbReference>
<protein>
    <recommendedName>
        <fullName evidence="6 7">4-hydroxy-2-oxovalerate aldolase</fullName>
        <shortName evidence="6">HOA</shortName>
        <ecNumber evidence="6 7">4.1.3.39</ecNumber>
    </recommendedName>
    <alternativeName>
        <fullName evidence="6">4-hydroxy-2-keto-pentanoic acid aldolase</fullName>
    </alternativeName>
    <alternativeName>
        <fullName evidence="6">4-hydroxy-2-oxopentanoate aldolase</fullName>
    </alternativeName>
</protein>
<feature type="binding site" evidence="6">
    <location>
        <position position="195"/>
    </location>
    <ligand>
        <name>substrate</name>
    </ligand>
</feature>
<dbReference type="GO" id="GO:0030145">
    <property type="term" value="F:manganese ion binding"/>
    <property type="evidence" value="ECO:0007669"/>
    <property type="project" value="UniProtKB-UniRule"/>
</dbReference>